<keyword evidence="4" id="KW-1185">Reference proteome</keyword>
<proteinExistence type="predicted"/>
<dbReference type="OrthoDB" id="4998592at2759"/>
<keyword evidence="2" id="KW-0378">Hydrolase</keyword>
<protein>
    <submittedName>
        <fullName evidence="3">Uncharacterized protein</fullName>
    </submittedName>
</protein>
<evidence type="ECO:0000313" key="3">
    <source>
        <dbReference type="EMBL" id="KIK19529.1"/>
    </source>
</evidence>
<gene>
    <name evidence="3" type="ORF">PISMIDRAFT_682997</name>
</gene>
<dbReference type="AlphaFoldDB" id="A0A0C9YZY9"/>
<dbReference type="InterPro" id="IPR016191">
    <property type="entry name" value="Ribonuclease/ribotoxin"/>
</dbReference>
<evidence type="ECO:0000256" key="1">
    <source>
        <dbReference type="ARBA" id="ARBA00022722"/>
    </source>
</evidence>
<dbReference type="GO" id="GO:0016787">
    <property type="term" value="F:hydrolase activity"/>
    <property type="evidence" value="ECO:0007669"/>
    <property type="project" value="UniProtKB-KW"/>
</dbReference>
<dbReference type="Proteomes" id="UP000054018">
    <property type="component" value="Unassembled WGS sequence"/>
</dbReference>
<reference evidence="3 4" key="1">
    <citation type="submission" date="2014-04" db="EMBL/GenBank/DDBJ databases">
        <authorList>
            <consortium name="DOE Joint Genome Institute"/>
            <person name="Kuo A."/>
            <person name="Kohler A."/>
            <person name="Costa M.D."/>
            <person name="Nagy L.G."/>
            <person name="Floudas D."/>
            <person name="Copeland A."/>
            <person name="Barry K.W."/>
            <person name="Cichocki N."/>
            <person name="Veneault-Fourrey C."/>
            <person name="LaButti K."/>
            <person name="Lindquist E.A."/>
            <person name="Lipzen A."/>
            <person name="Lundell T."/>
            <person name="Morin E."/>
            <person name="Murat C."/>
            <person name="Sun H."/>
            <person name="Tunlid A."/>
            <person name="Henrissat B."/>
            <person name="Grigoriev I.V."/>
            <person name="Hibbett D.S."/>
            <person name="Martin F."/>
            <person name="Nordberg H.P."/>
            <person name="Cantor M.N."/>
            <person name="Hua S.X."/>
        </authorList>
    </citation>
    <scope>NUCLEOTIDE SEQUENCE [LARGE SCALE GENOMIC DNA]</scope>
    <source>
        <strain evidence="3 4">441</strain>
    </source>
</reference>
<dbReference type="GO" id="GO:0003723">
    <property type="term" value="F:RNA binding"/>
    <property type="evidence" value="ECO:0007669"/>
    <property type="project" value="InterPro"/>
</dbReference>
<sequence length="133" mass="15071">MVIASVLATPMARRKNKEYTCKTSKGNYKIDEARAKSNVHQAPLYPGRTGYPQTFHRNHDHYHELEFDNKNCNHKGADLLLFPLFEDGHLYPYDKEPKADPGLVRAIYTAPDKDFCGVFADKGGSHGPYELCV</sequence>
<organism evidence="3 4">
    <name type="scientific">Pisolithus microcarpus 441</name>
    <dbReference type="NCBI Taxonomy" id="765257"/>
    <lineage>
        <taxon>Eukaryota</taxon>
        <taxon>Fungi</taxon>
        <taxon>Dikarya</taxon>
        <taxon>Basidiomycota</taxon>
        <taxon>Agaricomycotina</taxon>
        <taxon>Agaricomycetes</taxon>
        <taxon>Agaricomycetidae</taxon>
        <taxon>Boletales</taxon>
        <taxon>Sclerodermatineae</taxon>
        <taxon>Pisolithaceae</taxon>
        <taxon>Pisolithus</taxon>
    </lineage>
</organism>
<name>A0A0C9YZY9_9AGAM</name>
<dbReference type="GO" id="GO:0004540">
    <property type="term" value="F:RNA nuclease activity"/>
    <property type="evidence" value="ECO:0007669"/>
    <property type="project" value="InterPro"/>
</dbReference>
<dbReference type="EMBL" id="KN833782">
    <property type="protein sequence ID" value="KIK19529.1"/>
    <property type="molecule type" value="Genomic_DNA"/>
</dbReference>
<keyword evidence="1" id="KW-0540">Nuclease</keyword>
<dbReference type="SUPFAM" id="SSF53933">
    <property type="entry name" value="Microbial ribonucleases"/>
    <property type="match status" value="1"/>
</dbReference>
<reference evidence="4" key="2">
    <citation type="submission" date="2015-01" db="EMBL/GenBank/DDBJ databases">
        <title>Evolutionary Origins and Diversification of the Mycorrhizal Mutualists.</title>
        <authorList>
            <consortium name="DOE Joint Genome Institute"/>
            <consortium name="Mycorrhizal Genomics Consortium"/>
            <person name="Kohler A."/>
            <person name="Kuo A."/>
            <person name="Nagy L.G."/>
            <person name="Floudas D."/>
            <person name="Copeland A."/>
            <person name="Barry K.W."/>
            <person name="Cichocki N."/>
            <person name="Veneault-Fourrey C."/>
            <person name="LaButti K."/>
            <person name="Lindquist E.A."/>
            <person name="Lipzen A."/>
            <person name="Lundell T."/>
            <person name="Morin E."/>
            <person name="Murat C."/>
            <person name="Riley R."/>
            <person name="Ohm R."/>
            <person name="Sun H."/>
            <person name="Tunlid A."/>
            <person name="Henrissat B."/>
            <person name="Grigoriev I.V."/>
            <person name="Hibbett D.S."/>
            <person name="Martin F."/>
        </authorList>
    </citation>
    <scope>NUCLEOTIDE SEQUENCE [LARGE SCALE GENOMIC DNA]</scope>
    <source>
        <strain evidence="4">441</strain>
    </source>
</reference>
<evidence type="ECO:0000256" key="2">
    <source>
        <dbReference type="ARBA" id="ARBA00022801"/>
    </source>
</evidence>
<dbReference type="HOGENOM" id="CLU_1768332_0_0_1"/>
<dbReference type="Gene3D" id="3.10.450.30">
    <property type="entry name" value="Microbial ribonucleases"/>
    <property type="match status" value="1"/>
</dbReference>
<evidence type="ECO:0000313" key="4">
    <source>
        <dbReference type="Proteomes" id="UP000054018"/>
    </source>
</evidence>
<accession>A0A0C9YZY9</accession>